<dbReference type="GO" id="GO:0008270">
    <property type="term" value="F:zinc ion binding"/>
    <property type="evidence" value="ECO:0007669"/>
    <property type="project" value="UniProtKB-KW"/>
</dbReference>
<dbReference type="SUPFAM" id="SSF57716">
    <property type="entry name" value="Glucocorticoid receptor-like (DNA-binding domain)"/>
    <property type="match status" value="1"/>
</dbReference>
<evidence type="ECO:0000313" key="9">
    <source>
        <dbReference type="Proteomes" id="UP001430953"/>
    </source>
</evidence>
<evidence type="ECO:0000259" key="6">
    <source>
        <dbReference type="PROSITE" id="PS50209"/>
    </source>
</evidence>
<evidence type="ECO:0000256" key="5">
    <source>
        <dbReference type="PROSITE-ProRule" id="PRU00309"/>
    </source>
</evidence>
<evidence type="ECO:0000256" key="3">
    <source>
        <dbReference type="ARBA" id="ARBA00022833"/>
    </source>
</evidence>
<keyword evidence="3" id="KW-0862">Zinc</keyword>
<evidence type="ECO:0000256" key="1">
    <source>
        <dbReference type="ARBA" id="ARBA00022723"/>
    </source>
</evidence>
<keyword evidence="9" id="KW-1185">Reference proteome</keyword>
<dbReference type="GO" id="GO:0042981">
    <property type="term" value="P:regulation of apoptotic process"/>
    <property type="evidence" value="ECO:0007669"/>
    <property type="project" value="InterPro"/>
</dbReference>
<reference evidence="8 9" key="1">
    <citation type="submission" date="2023-03" db="EMBL/GenBank/DDBJ databases">
        <title>High recombination rates correlate with genetic variation in Cardiocondyla obscurior ants.</title>
        <authorList>
            <person name="Errbii M."/>
        </authorList>
    </citation>
    <scope>NUCLEOTIDE SEQUENCE [LARGE SCALE GENOMIC DNA]</scope>
    <source>
        <strain evidence="8">Alpha-2009</strain>
        <tissue evidence="8">Whole body</tissue>
    </source>
</reference>
<evidence type="ECO:0000313" key="8">
    <source>
        <dbReference type="EMBL" id="KAL0128606.1"/>
    </source>
</evidence>
<sequence>MPLVCIFFLKRCDVLAGAGHVTSEKFLKNDEYRQKWLHFCGIKESVLNYATKLCSDHFAEDKLIHYTKITFLKSAVLPTITNKKRKKHQYLDVNLKRLRNNDKLQVITKQRRTIKTLQQNKSRLIGRITSMKGLISHLKQKDLLSETTAENLMVM</sequence>
<evidence type="ECO:0000259" key="7">
    <source>
        <dbReference type="PROSITE" id="PS50950"/>
    </source>
</evidence>
<dbReference type="Proteomes" id="UP001430953">
    <property type="component" value="Unassembled WGS sequence"/>
</dbReference>
<gene>
    <name evidence="8" type="ORF">PUN28_003761</name>
</gene>
<dbReference type="GO" id="GO:0003677">
    <property type="term" value="F:DNA binding"/>
    <property type="evidence" value="ECO:0007669"/>
    <property type="project" value="UniProtKB-UniRule"/>
</dbReference>
<evidence type="ECO:0000256" key="4">
    <source>
        <dbReference type="ARBA" id="ARBA00023125"/>
    </source>
</evidence>
<keyword evidence="2 5" id="KW-0863">Zinc-finger</keyword>
<dbReference type="InterPro" id="IPR001315">
    <property type="entry name" value="CARD"/>
</dbReference>
<dbReference type="PROSITE" id="PS50950">
    <property type="entry name" value="ZF_THAP"/>
    <property type="match status" value="1"/>
</dbReference>
<feature type="domain" description="THAP-type" evidence="7">
    <location>
        <begin position="1"/>
        <end position="81"/>
    </location>
</feature>
<dbReference type="EMBL" id="JADYXP020000003">
    <property type="protein sequence ID" value="KAL0128606.1"/>
    <property type="molecule type" value="Genomic_DNA"/>
</dbReference>
<comment type="caution">
    <text evidence="8">The sequence shown here is derived from an EMBL/GenBank/DDBJ whole genome shotgun (WGS) entry which is preliminary data.</text>
</comment>
<organism evidence="8 9">
    <name type="scientific">Cardiocondyla obscurior</name>
    <dbReference type="NCBI Taxonomy" id="286306"/>
    <lineage>
        <taxon>Eukaryota</taxon>
        <taxon>Metazoa</taxon>
        <taxon>Ecdysozoa</taxon>
        <taxon>Arthropoda</taxon>
        <taxon>Hexapoda</taxon>
        <taxon>Insecta</taxon>
        <taxon>Pterygota</taxon>
        <taxon>Neoptera</taxon>
        <taxon>Endopterygota</taxon>
        <taxon>Hymenoptera</taxon>
        <taxon>Apocrita</taxon>
        <taxon>Aculeata</taxon>
        <taxon>Formicoidea</taxon>
        <taxon>Formicidae</taxon>
        <taxon>Myrmicinae</taxon>
        <taxon>Cardiocondyla</taxon>
    </lineage>
</organism>
<keyword evidence="4 5" id="KW-0238">DNA-binding</keyword>
<evidence type="ECO:0008006" key="10">
    <source>
        <dbReference type="Google" id="ProtNLM"/>
    </source>
</evidence>
<name>A0AAW2GMX9_9HYME</name>
<proteinExistence type="predicted"/>
<accession>A0AAW2GMX9</accession>
<dbReference type="InterPro" id="IPR006612">
    <property type="entry name" value="THAP_Znf"/>
</dbReference>
<protein>
    <recommendedName>
        <fullName evidence="10">THAP-type domain-containing protein</fullName>
    </recommendedName>
</protein>
<feature type="domain" description="CARD" evidence="6">
    <location>
        <begin position="109"/>
        <end position="155"/>
    </location>
</feature>
<evidence type="ECO:0000256" key="2">
    <source>
        <dbReference type="ARBA" id="ARBA00022771"/>
    </source>
</evidence>
<dbReference type="PROSITE" id="PS50209">
    <property type="entry name" value="CARD"/>
    <property type="match status" value="1"/>
</dbReference>
<dbReference type="Pfam" id="PF05485">
    <property type="entry name" value="THAP"/>
    <property type="match status" value="1"/>
</dbReference>
<keyword evidence="1" id="KW-0479">Metal-binding</keyword>
<dbReference type="AlphaFoldDB" id="A0AAW2GMX9"/>